<organism evidence="2">
    <name type="scientific">Haptolina ericina</name>
    <dbReference type="NCBI Taxonomy" id="156174"/>
    <lineage>
        <taxon>Eukaryota</taxon>
        <taxon>Haptista</taxon>
        <taxon>Haptophyta</taxon>
        <taxon>Prymnesiophyceae</taxon>
        <taxon>Prymnesiales</taxon>
        <taxon>Prymnesiaceae</taxon>
        <taxon>Haptolina</taxon>
    </lineage>
</organism>
<feature type="region of interest" description="Disordered" evidence="1">
    <location>
        <begin position="25"/>
        <end position="58"/>
    </location>
</feature>
<gene>
    <name evidence="2" type="ORF">HERI1096_LOCUS33967</name>
</gene>
<name>A0A7S3BPT6_9EUKA</name>
<protein>
    <submittedName>
        <fullName evidence="2">Uncharacterized protein</fullName>
    </submittedName>
</protein>
<accession>A0A7S3BPT6</accession>
<evidence type="ECO:0000256" key="1">
    <source>
        <dbReference type="SAM" id="MobiDB-lite"/>
    </source>
</evidence>
<sequence length="173" mass="18472">MDMLMARQLSGLTAEVYAERKLALATDSTETTPRQRDKERAVERERERVQREREGATEKMMSSGMFRCGVLREAGSVSTAGLQGEFGISSERCGRISGRGANELPCELTTCGYGAAYFASERPPSRGTGKADGKAGLSAAAGALVEAGAWWLTPGSSSKARGCLPGNFRPTTR</sequence>
<evidence type="ECO:0000313" key="2">
    <source>
        <dbReference type="EMBL" id="CAE0141729.1"/>
    </source>
</evidence>
<dbReference type="EMBL" id="HBHX01061451">
    <property type="protein sequence ID" value="CAE0141729.1"/>
    <property type="molecule type" value="Transcribed_RNA"/>
</dbReference>
<reference evidence="2" key="1">
    <citation type="submission" date="2021-01" db="EMBL/GenBank/DDBJ databases">
        <authorList>
            <person name="Corre E."/>
            <person name="Pelletier E."/>
            <person name="Niang G."/>
            <person name="Scheremetjew M."/>
            <person name="Finn R."/>
            <person name="Kale V."/>
            <person name="Holt S."/>
            <person name="Cochrane G."/>
            <person name="Meng A."/>
            <person name="Brown T."/>
            <person name="Cohen L."/>
        </authorList>
    </citation>
    <scope>NUCLEOTIDE SEQUENCE</scope>
    <source>
        <strain evidence="2">CCMP281</strain>
    </source>
</reference>
<proteinExistence type="predicted"/>
<feature type="compositionally biased region" description="Basic and acidic residues" evidence="1">
    <location>
        <begin position="33"/>
        <end position="57"/>
    </location>
</feature>
<feature type="region of interest" description="Disordered" evidence="1">
    <location>
        <begin position="153"/>
        <end position="173"/>
    </location>
</feature>
<dbReference type="AlphaFoldDB" id="A0A7S3BPT6"/>